<dbReference type="EMBL" id="SLWB01000005">
    <property type="protein sequence ID" value="TCN68826.1"/>
    <property type="molecule type" value="Genomic_DNA"/>
</dbReference>
<dbReference type="PANTHER" id="PTHR41368:SF1">
    <property type="entry name" value="PROTEIN YGHO"/>
    <property type="match status" value="1"/>
</dbReference>
<reference evidence="1 2" key="1">
    <citation type="submission" date="2019-03" db="EMBL/GenBank/DDBJ databases">
        <title>Genomic Encyclopedia of Archaeal and Bacterial Type Strains, Phase II (KMG-II): from individual species to whole genera.</title>
        <authorList>
            <person name="Goeker M."/>
        </authorList>
    </citation>
    <scope>NUCLEOTIDE SEQUENCE [LARGE SCALE GENOMIC DNA]</scope>
    <source>
        <strain evidence="1 2">RL-C</strain>
    </source>
</reference>
<organism evidence="1 2">
    <name type="scientific">Acetobacteroides hydrogenigenes</name>
    <dbReference type="NCBI Taxonomy" id="979970"/>
    <lineage>
        <taxon>Bacteria</taxon>
        <taxon>Pseudomonadati</taxon>
        <taxon>Bacteroidota</taxon>
        <taxon>Bacteroidia</taxon>
        <taxon>Bacteroidales</taxon>
        <taxon>Rikenellaceae</taxon>
        <taxon>Acetobacteroides</taxon>
    </lineage>
</organism>
<dbReference type="Proteomes" id="UP000294830">
    <property type="component" value="Unassembled WGS sequence"/>
</dbReference>
<dbReference type="AlphaFoldDB" id="A0A4R2EN20"/>
<gene>
    <name evidence="1" type="ORF">CLV25_10527</name>
</gene>
<evidence type="ECO:0000313" key="2">
    <source>
        <dbReference type="Proteomes" id="UP000294830"/>
    </source>
</evidence>
<sequence>MNQYTLKEVSGKMLERAFLRMPLSIYKDDKVWVQPLDSDIEEVFDPKRNKRFRKGEVIRWILENDKGEVVGRVAAFVDPVTFKKGEPPVGGVGFFECINSQEAANMLLDAAKHWLQAKGMEGMDGPVNFGDRDRWWGCLKDGFIEPTYCMNYNPPYYNDLFEGYGFQNYFNQYTYTRPISTEGIADALLERGMRLEANSSYKFKNADLSNLDKLAQDFNIVFNKAWGKFVGAGDMTLANTKLLIKAMKPILDEKLLYFAFHEGEPIGFFLMIPDLNQAARQLNGRFDWWGKLKFMYYLKVRKLARRAVGIIFGVVPEFQGKGVDAGMIREFARVATSKGFKYNDLEFNWVGDFNPVMMRLMTQIGCTVRKRHITYRMWFDPSKPFERCPKFGRGKKAQE</sequence>
<dbReference type="OrthoDB" id="9806005at2"/>
<accession>A0A4R2EN20</accession>
<dbReference type="Gene3D" id="3.40.630.30">
    <property type="match status" value="1"/>
</dbReference>
<dbReference type="RefSeq" id="WP_131838851.1">
    <property type="nucleotide sequence ID" value="NZ_SLWB01000005.1"/>
</dbReference>
<proteinExistence type="predicted"/>
<protein>
    <recommendedName>
        <fullName evidence="3">N-acetyltransferase domain-containing protein</fullName>
    </recommendedName>
</protein>
<evidence type="ECO:0000313" key="1">
    <source>
        <dbReference type="EMBL" id="TCN68826.1"/>
    </source>
</evidence>
<dbReference type="InterPro" id="IPR039968">
    <property type="entry name" value="BcerS-like"/>
</dbReference>
<dbReference type="PANTHER" id="PTHR41368">
    <property type="entry name" value="PROTEIN YGHO"/>
    <property type="match status" value="1"/>
</dbReference>
<evidence type="ECO:0008006" key="3">
    <source>
        <dbReference type="Google" id="ProtNLM"/>
    </source>
</evidence>
<dbReference type="InterPro" id="IPR016181">
    <property type="entry name" value="Acyl_CoA_acyltransferase"/>
</dbReference>
<dbReference type="SUPFAM" id="SSF55729">
    <property type="entry name" value="Acyl-CoA N-acyltransferases (Nat)"/>
    <property type="match status" value="1"/>
</dbReference>
<name>A0A4R2EN20_9BACT</name>
<comment type="caution">
    <text evidence="1">The sequence shown here is derived from an EMBL/GenBank/DDBJ whole genome shotgun (WGS) entry which is preliminary data.</text>
</comment>
<keyword evidence="2" id="KW-1185">Reference proteome</keyword>